<sequence length="207" mass="23842">MKIIVTISREYGSNGKEIGRLLAQKLGISYYDKSILENLAKNMGVNSDFFKDENLNREGMFSLAGSFRTNVKMLTELSLSTQAYDQGRAILQDLVKKDNAVIVGRCSNFILKDHPGQISVYCYGELEDRLKRVIEEYNVPASKARKVVLDTDAKRAKHYEYYTHQKWGQLDDFDVTINTSKQSMEETIDLLVELYHQKEKKLQERAK</sequence>
<accession>A0A1U7NPT9</accession>
<gene>
    <name evidence="1" type="ORF">BO225_02075</name>
</gene>
<dbReference type="Pfam" id="PF13189">
    <property type="entry name" value="Cytidylate_kin2"/>
    <property type="match status" value="1"/>
</dbReference>
<dbReference type="Gene3D" id="3.40.50.300">
    <property type="entry name" value="P-loop containing nucleotide triphosphate hydrolases"/>
    <property type="match status" value="1"/>
</dbReference>
<proteinExistence type="predicted"/>
<dbReference type="OrthoDB" id="9781180at2"/>
<protein>
    <recommendedName>
        <fullName evidence="3">Cytidylate kinase</fullName>
    </recommendedName>
</protein>
<keyword evidence="2" id="KW-1185">Reference proteome</keyword>
<evidence type="ECO:0008006" key="3">
    <source>
        <dbReference type="Google" id="ProtNLM"/>
    </source>
</evidence>
<organism evidence="1 2">
    <name type="scientific">Dubosiella newyorkensis</name>
    <dbReference type="NCBI Taxonomy" id="1862672"/>
    <lineage>
        <taxon>Bacteria</taxon>
        <taxon>Bacillati</taxon>
        <taxon>Bacillota</taxon>
        <taxon>Erysipelotrichia</taxon>
        <taxon>Erysipelotrichales</taxon>
        <taxon>Erysipelotrichaceae</taxon>
        <taxon>Dubosiella</taxon>
    </lineage>
</organism>
<evidence type="ECO:0000313" key="1">
    <source>
        <dbReference type="EMBL" id="OLU47653.1"/>
    </source>
</evidence>
<dbReference type="GeneID" id="78274733"/>
<comment type="caution">
    <text evidence="1">The sequence shown here is derived from an EMBL/GenBank/DDBJ whole genome shotgun (WGS) entry which is preliminary data.</text>
</comment>
<dbReference type="EMBL" id="MPKA01000044">
    <property type="protein sequence ID" value="OLU47653.1"/>
    <property type="molecule type" value="Genomic_DNA"/>
</dbReference>
<name>A0A1U7NPT9_9FIRM</name>
<dbReference type="InterPro" id="IPR027417">
    <property type="entry name" value="P-loop_NTPase"/>
</dbReference>
<evidence type="ECO:0000313" key="2">
    <source>
        <dbReference type="Proteomes" id="UP000186705"/>
    </source>
</evidence>
<dbReference type="STRING" id="1862672.BO225_02075"/>
<dbReference type="SUPFAM" id="SSF52540">
    <property type="entry name" value="P-loop containing nucleoside triphosphate hydrolases"/>
    <property type="match status" value="1"/>
</dbReference>
<dbReference type="Proteomes" id="UP000186705">
    <property type="component" value="Unassembled WGS sequence"/>
</dbReference>
<reference evidence="1 2" key="1">
    <citation type="submission" date="2016-11" db="EMBL/GenBank/DDBJ databases">
        <title>Description of two novel members of the family Erysipelotrichaceae: Ileibacterium lipovorans gen. nov., sp. nov. and Dubosiella newyorkensis, gen. nov., sp. nov.</title>
        <authorList>
            <person name="Cox L.M."/>
            <person name="Sohn J."/>
            <person name="Tyrrell K.L."/>
            <person name="Citron D.M."/>
            <person name="Lawson P.A."/>
            <person name="Patel N.B."/>
            <person name="Iizumi T."/>
            <person name="Perez-Perez G.I."/>
            <person name="Goldstein E.J."/>
            <person name="Blaser M.J."/>
        </authorList>
    </citation>
    <scope>NUCLEOTIDE SEQUENCE [LARGE SCALE GENOMIC DNA]</scope>
    <source>
        <strain evidence="1 2">NYU-BL-A4</strain>
    </source>
</reference>
<dbReference type="RefSeq" id="WP_076340626.1">
    <property type="nucleotide sequence ID" value="NZ_CAJTMI010000001.1"/>
</dbReference>
<dbReference type="AlphaFoldDB" id="A0A1U7NPT9"/>